<name>A0A414SQU3_9FIRM</name>
<dbReference type="HAMAP" id="MF_00489">
    <property type="entry name" value="UPF0178"/>
    <property type="match status" value="1"/>
</dbReference>
<keyword evidence="5" id="KW-1185">Reference proteome</keyword>
<dbReference type="NCBIfam" id="NF001095">
    <property type="entry name" value="PRK00124.1"/>
    <property type="match status" value="1"/>
</dbReference>
<comment type="caution">
    <text evidence="4">The sequence shown here is derived from an EMBL/GenBank/DDBJ whole genome shotgun (WGS) entry which is preliminary data.</text>
</comment>
<dbReference type="PANTHER" id="PTHR35146">
    <property type="entry name" value="UPF0178 PROTEIN YAII"/>
    <property type="match status" value="1"/>
</dbReference>
<sequence>MQIFVDADACPVVGIIETIAEKYNIPTTLLCDTNHILYSNYSEVIVVGAGADAVDYKLISICHKGDIVVSQDYGVAAMALGKGAYAIHQSGKWYTNNNIDQMLMERHLNKKARRSSHKNHIKGPKKRTEEDDVRFAQSFEKMLMMVQEKFQKNTKTMETGEMPPRRRICAK</sequence>
<dbReference type="AlphaFoldDB" id="A0A414SQU3"/>
<feature type="region of interest" description="Disordered" evidence="3">
    <location>
        <begin position="110"/>
        <end position="130"/>
    </location>
</feature>
<proteinExistence type="inferred from homology"/>
<dbReference type="Pfam" id="PF02639">
    <property type="entry name" value="DUF188"/>
    <property type="match status" value="1"/>
</dbReference>
<comment type="similarity">
    <text evidence="1 2">Belongs to the UPF0178 family.</text>
</comment>
<evidence type="ECO:0000313" key="5">
    <source>
        <dbReference type="Proteomes" id="UP000284095"/>
    </source>
</evidence>
<gene>
    <name evidence="4" type="ORF">DW265_13340</name>
</gene>
<dbReference type="PANTHER" id="PTHR35146:SF1">
    <property type="entry name" value="UPF0178 PROTEIN YAII"/>
    <property type="match status" value="1"/>
</dbReference>
<protein>
    <recommendedName>
        <fullName evidence="2">UPF0178 protein DW265_13340</fullName>
    </recommendedName>
</protein>
<evidence type="ECO:0000313" key="4">
    <source>
        <dbReference type="EMBL" id="RHG22757.1"/>
    </source>
</evidence>
<organism evidence="4 5">
    <name type="scientific">Dorea longicatena</name>
    <dbReference type="NCBI Taxonomy" id="88431"/>
    <lineage>
        <taxon>Bacteria</taxon>
        <taxon>Bacillati</taxon>
        <taxon>Bacillota</taxon>
        <taxon>Clostridia</taxon>
        <taxon>Lachnospirales</taxon>
        <taxon>Lachnospiraceae</taxon>
        <taxon>Dorea</taxon>
    </lineage>
</organism>
<dbReference type="EMBL" id="QRIC01000038">
    <property type="protein sequence ID" value="RHG22757.1"/>
    <property type="molecule type" value="Genomic_DNA"/>
</dbReference>
<dbReference type="RefSeq" id="WP_118225617.1">
    <property type="nucleotide sequence ID" value="NZ_QRIC01000038.1"/>
</dbReference>
<reference evidence="4 5" key="1">
    <citation type="submission" date="2018-08" db="EMBL/GenBank/DDBJ databases">
        <title>A genome reference for cultivated species of the human gut microbiota.</title>
        <authorList>
            <person name="Zou Y."/>
            <person name="Xue W."/>
            <person name="Luo G."/>
        </authorList>
    </citation>
    <scope>NUCLEOTIDE SEQUENCE [LARGE SCALE GENOMIC DNA]</scope>
    <source>
        <strain evidence="4 5">AM22-22</strain>
    </source>
</reference>
<evidence type="ECO:0000256" key="2">
    <source>
        <dbReference type="HAMAP-Rule" id="MF_00489"/>
    </source>
</evidence>
<feature type="compositionally biased region" description="Basic residues" evidence="3">
    <location>
        <begin position="110"/>
        <end position="125"/>
    </location>
</feature>
<dbReference type="Proteomes" id="UP000284095">
    <property type="component" value="Unassembled WGS sequence"/>
</dbReference>
<evidence type="ECO:0000256" key="1">
    <source>
        <dbReference type="ARBA" id="ARBA00008522"/>
    </source>
</evidence>
<accession>A0A414SQU3</accession>
<evidence type="ECO:0000256" key="3">
    <source>
        <dbReference type="SAM" id="MobiDB-lite"/>
    </source>
</evidence>
<dbReference type="InterPro" id="IPR003791">
    <property type="entry name" value="UPF0178"/>
</dbReference>